<reference evidence="1 2" key="1">
    <citation type="submission" date="2019-08" db="EMBL/GenBank/DDBJ databases">
        <title>Draft Genome Sequence of Halomonas eurihalina Isolated from Preserved Hide-surface.</title>
        <authorList>
            <person name="Hussain S.A."/>
            <person name="Xu A."/>
            <person name="Sarker M."/>
            <person name="Sommers C."/>
        </authorList>
    </citation>
    <scope>NUCLEOTIDE SEQUENCE [LARGE SCALE GENOMIC DNA]</scope>
    <source>
        <strain evidence="1 2">MS1</strain>
    </source>
</reference>
<dbReference type="AlphaFoldDB" id="A0A5D9DFU0"/>
<accession>A0A5D9DFU0</accession>
<dbReference type="Pfam" id="PF18906">
    <property type="entry name" value="Phage_tube_2"/>
    <property type="match status" value="1"/>
</dbReference>
<dbReference type="Proteomes" id="UP000324260">
    <property type="component" value="Unassembled WGS sequence"/>
</dbReference>
<dbReference type="OrthoDB" id="6147138at2"/>
<evidence type="ECO:0000313" key="2">
    <source>
        <dbReference type="Proteomes" id="UP000324260"/>
    </source>
</evidence>
<name>A0A5D9DFU0_HALER</name>
<sequence length="314" mass="33612">MSMRTNRRAMLFALESQYNDGSTTPDAATDALLMRSINVTPLSGSDIERSFIRPYYGNSPKAPGEKHIQAEIEFELSPSGDVGTAPAWGKVLRTCGWSEVIDTSTPGEESVTYAMVSEDEDSGVFFAHIDGNLHKGRGAHGTAQLTLNAENMPVLKVTLYALISPVTKAELPTVDLTSWVDGLAVNTVNTEKLQVFGAASPFSEFSFDQAGDVKQRKVVGANDIAITGRSPSGSFTIDDPGVDIVNFFEKSQNAETGPLKLVHGKEAGSIIEINMPSIGIESPTYADGDGVQMLSMNYAPQPVDGNDEVTIVCK</sequence>
<proteinExistence type="predicted"/>
<evidence type="ECO:0000313" key="1">
    <source>
        <dbReference type="EMBL" id="TZG41535.1"/>
    </source>
</evidence>
<comment type="caution">
    <text evidence="1">The sequence shown here is derived from an EMBL/GenBank/DDBJ whole genome shotgun (WGS) entry which is preliminary data.</text>
</comment>
<dbReference type="EMBL" id="VTPU01000001">
    <property type="protein sequence ID" value="TZG41535.1"/>
    <property type="molecule type" value="Genomic_DNA"/>
</dbReference>
<keyword evidence="2" id="KW-1185">Reference proteome</keyword>
<protein>
    <submittedName>
        <fullName evidence="1">Uncharacterized protein</fullName>
    </submittedName>
</protein>
<dbReference type="InterPro" id="IPR044000">
    <property type="entry name" value="Phage_tube_2"/>
</dbReference>
<organism evidence="1 2">
    <name type="scientific">Halomonas eurihalina</name>
    <dbReference type="NCBI Taxonomy" id="42566"/>
    <lineage>
        <taxon>Bacteria</taxon>
        <taxon>Pseudomonadati</taxon>
        <taxon>Pseudomonadota</taxon>
        <taxon>Gammaproteobacteria</taxon>
        <taxon>Oceanospirillales</taxon>
        <taxon>Halomonadaceae</taxon>
        <taxon>Halomonas</taxon>
    </lineage>
</organism>
<gene>
    <name evidence="1" type="ORF">FZZ93_02410</name>
</gene>